<dbReference type="InterPro" id="IPR052704">
    <property type="entry name" value="ECF_Sigma-70_Domain"/>
</dbReference>
<dbReference type="GO" id="GO:0016987">
    <property type="term" value="F:sigma factor activity"/>
    <property type="evidence" value="ECO:0007669"/>
    <property type="project" value="UniProtKB-KW"/>
</dbReference>
<protein>
    <recommendedName>
        <fullName evidence="6">RNA polymerase sigma factor</fullName>
    </recommendedName>
</protein>
<evidence type="ECO:0000256" key="7">
    <source>
        <dbReference type="SAM" id="MobiDB-lite"/>
    </source>
</evidence>
<gene>
    <name evidence="11" type="primary">rpoE</name>
    <name evidence="11" type="ORF">GCM10011594_18460</name>
</gene>
<dbReference type="PANTHER" id="PTHR30173">
    <property type="entry name" value="SIGMA 19 FACTOR"/>
    <property type="match status" value="1"/>
</dbReference>
<dbReference type="SUPFAM" id="SSF88659">
    <property type="entry name" value="Sigma3 and sigma4 domains of RNA polymerase sigma factors"/>
    <property type="match status" value="1"/>
</dbReference>
<feature type="region of interest" description="Disordered" evidence="7">
    <location>
        <begin position="1"/>
        <end position="22"/>
    </location>
</feature>
<keyword evidence="3 6" id="KW-0805">Transcription regulation</keyword>
<dbReference type="InterPro" id="IPR037401">
    <property type="entry name" value="SnoaL-like"/>
</dbReference>
<dbReference type="InterPro" id="IPR013325">
    <property type="entry name" value="RNA_pol_sigma_r2"/>
</dbReference>
<evidence type="ECO:0000256" key="2">
    <source>
        <dbReference type="ARBA" id="ARBA00011344"/>
    </source>
</evidence>
<evidence type="ECO:0000256" key="1">
    <source>
        <dbReference type="ARBA" id="ARBA00010641"/>
    </source>
</evidence>
<dbReference type="GO" id="GO:0006950">
    <property type="term" value="P:response to stress"/>
    <property type="evidence" value="ECO:0007669"/>
    <property type="project" value="UniProtKB-ARBA"/>
</dbReference>
<dbReference type="Pfam" id="PF04542">
    <property type="entry name" value="Sigma70_r2"/>
    <property type="match status" value="1"/>
</dbReference>
<dbReference type="InterPro" id="IPR036388">
    <property type="entry name" value="WH-like_DNA-bd_sf"/>
</dbReference>
<organism evidence="11 12">
    <name type="scientific">Nakamurella endophytica</name>
    <dbReference type="NCBI Taxonomy" id="1748367"/>
    <lineage>
        <taxon>Bacteria</taxon>
        <taxon>Bacillati</taxon>
        <taxon>Actinomycetota</taxon>
        <taxon>Actinomycetes</taxon>
        <taxon>Nakamurellales</taxon>
        <taxon>Nakamurellaceae</taxon>
        <taxon>Nakamurella</taxon>
    </lineage>
</organism>
<dbReference type="Gene3D" id="3.10.450.50">
    <property type="match status" value="1"/>
</dbReference>
<dbReference type="InterPro" id="IPR013324">
    <property type="entry name" value="RNA_pol_sigma_r3/r4-like"/>
</dbReference>
<name>A0A917SUZ4_9ACTN</name>
<keyword evidence="5 6" id="KW-0804">Transcription</keyword>
<dbReference type="Pfam" id="PF08281">
    <property type="entry name" value="Sigma70_r4_2"/>
    <property type="match status" value="1"/>
</dbReference>
<evidence type="ECO:0000259" key="9">
    <source>
        <dbReference type="Pfam" id="PF08281"/>
    </source>
</evidence>
<dbReference type="InterPro" id="IPR007627">
    <property type="entry name" value="RNA_pol_sigma70_r2"/>
</dbReference>
<dbReference type="InterPro" id="IPR032710">
    <property type="entry name" value="NTF2-like_dom_sf"/>
</dbReference>
<accession>A0A917SUZ4</accession>
<comment type="caution">
    <text evidence="11">The sequence shown here is derived from an EMBL/GenBank/DDBJ whole genome shotgun (WGS) entry which is preliminary data.</text>
</comment>
<proteinExistence type="inferred from homology"/>
<dbReference type="PANTHER" id="PTHR30173:SF36">
    <property type="entry name" value="ECF RNA POLYMERASE SIGMA FACTOR SIGJ"/>
    <property type="match status" value="1"/>
</dbReference>
<keyword evidence="6" id="KW-0238">DNA-binding</keyword>
<dbReference type="GO" id="GO:0006352">
    <property type="term" value="P:DNA-templated transcription initiation"/>
    <property type="evidence" value="ECO:0007669"/>
    <property type="project" value="InterPro"/>
</dbReference>
<feature type="domain" description="RNA polymerase sigma-70 region 2" evidence="8">
    <location>
        <begin position="46"/>
        <end position="114"/>
    </location>
</feature>
<evidence type="ECO:0000259" key="10">
    <source>
        <dbReference type="Pfam" id="PF12680"/>
    </source>
</evidence>
<dbReference type="GO" id="GO:0003677">
    <property type="term" value="F:DNA binding"/>
    <property type="evidence" value="ECO:0007669"/>
    <property type="project" value="UniProtKB-KW"/>
</dbReference>
<dbReference type="InterPro" id="IPR000838">
    <property type="entry name" value="RNA_pol_sigma70_ECF_CS"/>
</dbReference>
<dbReference type="InterPro" id="IPR014284">
    <property type="entry name" value="RNA_pol_sigma-70_dom"/>
</dbReference>
<dbReference type="NCBIfam" id="NF006089">
    <property type="entry name" value="PRK08241.1"/>
    <property type="match status" value="1"/>
</dbReference>
<dbReference type="Gene3D" id="1.10.10.10">
    <property type="entry name" value="Winged helix-like DNA-binding domain superfamily/Winged helix DNA-binding domain"/>
    <property type="match status" value="1"/>
</dbReference>
<dbReference type="EMBL" id="BMNA01000003">
    <property type="protein sequence ID" value="GGL98844.1"/>
    <property type="molecule type" value="Genomic_DNA"/>
</dbReference>
<evidence type="ECO:0000256" key="4">
    <source>
        <dbReference type="ARBA" id="ARBA00023082"/>
    </source>
</evidence>
<dbReference type="SUPFAM" id="SSF88946">
    <property type="entry name" value="Sigma2 domain of RNA polymerase sigma factors"/>
    <property type="match status" value="1"/>
</dbReference>
<dbReference type="InterPro" id="IPR013249">
    <property type="entry name" value="RNA_pol_sigma70_r4_t2"/>
</dbReference>
<evidence type="ECO:0000313" key="12">
    <source>
        <dbReference type="Proteomes" id="UP000655208"/>
    </source>
</evidence>
<reference evidence="11" key="2">
    <citation type="submission" date="2020-09" db="EMBL/GenBank/DDBJ databases">
        <authorList>
            <person name="Sun Q."/>
            <person name="Zhou Y."/>
        </authorList>
    </citation>
    <scope>NUCLEOTIDE SEQUENCE</scope>
    <source>
        <strain evidence="11">CGMCC 4.7308</strain>
    </source>
</reference>
<comment type="subunit">
    <text evidence="2">Interacts transiently with the RNA polymerase catalytic core formed by RpoA, RpoB, RpoC and RpoZ (2 alpha, 1 beta, 1 beta' and 1 omega subunit) to form the RNA polymerase holoenzyme that can initiate transcription.</text>
</comment>
<dbReference type="Pfam" id="PF12680">
    <property type="entry name" value="SnoaL_2"/>
    <property type="match status" value="1"/>
</dbReference>
<dbReference type="AlphaFoldDB" id="A0A917SUZ4"/>
<dbReference type="NCBIfam" id="TIGR02937">
    <property type="entry name" value="sigma70-ECF"/>
    <property type="match status" value="1"/>
</dbReference>
<dbReference type="InterPro" id="IPR014305">
    <property type="entry name" value="RNA_pol_sigma-G_actinobac"/>
</dbReference>
<feature type="domain" description="SnoaL-like" evidence="10">
    <location>
        <begin position="233"/>
        <end position="301"/>
    </location>
</feature>
<dbReference type="Proteomes" id="UP000655208">
    <property type="component" value="Unassembled WGS sequence"/>
</dbReference>
<evidence type="ECO:0000256" key="3">
    <source>
        <dbReference type="ARBA" id="ARBA00023015"/>
    </source>
</evidence>
<dbReference type="Gene3D" id="1.10.1740.10">
    <property type="match status" value="1"/>
</dbReference>
<dbReference type="NCBIfam" id="TIGR02960">
    <property type="entry name" value="SigX5"/>
    <property type="match status" value="1"/>
</dbReference>
<evidence type="ECO:0000256" key="6">
    <source>
        <dbReference type="RuleBase" id="RU000716"/>
    </source>
</evidence>
<evidence type="ECO:0000313" key="11">
    <source>
        <dbReference type="EMBL" id="GGL98844.1"/>
    </source>
</evidence>
<dbReference type="PROSITE" id="PS01063">
    <property type="entry name" value="SIGMA70_ECF"/>
    <property type="match status" value="1"/>
</dbReference>
<dbReference type="SUPFAM" id="SSF54427">
    <property type="entry name" value="NTF2-like"/>
    <property type="match status" value="1"/>
</dbReference>
<reference evidence="11" key="1">
    <citation type="journal article" date="2014" name="Int. J. Syst. Evol. Microbiol.">
        <title>Complete genome sequence of Corynebacterium casei LMG S-19264T (=DSM 44701T), isolated from a smear-ripened cheese.</title>
        <authorList>
            <consortium name="US DOE Joint Genome Institute (JGI-PGF)"/>
            <person name="Walter F."/>
            <person name="Albersmeier A."/>
            <person name="Kalinowski J."/>
            <person name="Ruckert C."/>
        </authorList>
    </citation>
    <scope>NUCLEOTIDE SEQUENCE</scope>
    <source>
        <strain evidence="11">CGMCC 4.7308</strain>
    </source>
</reference>
<feature type="domain" description="RNA polymerase sigma factor 70 region 4 type 2" evidence="9">
    <location>
        <begin position="164"/>
        <end position="213"/>
    </location>
</feature>
<evidence type="ECO:0000259" key="8">
    <source>
        <dbReference type="Pfam" id="PF04542"/>
    </source>
</evidence>
<sequence>MDTGRAANGTVASETPSVPDAWQHPCVVPTPSAPTAPGDGRAFGDLVAPYRRELHLYCYRMLGSLTDADDVLQDVLLAAWRGLDGFAGRSSLRTWLYSIATRRCLNAVRGRGRRARHELVPPFRPPEPSRRGDVPWLQPYPDAELARDDGPAELHERRETVSLAALAALQRLPPRQTAALVLCDVLGFPVADAAGMLDVTPTAAKGLLQRARAASAPAVTGGAGSATELRWAARFAEAYTRDDVDGLVALLTDDAWLAMPPAPHEYVGRDAVAGFLRASRDGRAGRRFLLVPTRANGQPAWGCFLDRPGAAPTPVGIVVVTVDDSGIRGVTRFLDPALVDRFGVAGPR</sequence>
<keyword evidence="12" id="KW-1185">Reference proteome</keyword>
<comment type="similarity">
    <text evidence="1 6">Belongs to the sigma-70 factor family. ECF subfamily.</text>
</comment>
<keyword evidence="4 6" id="KW-0731">Sigma factor</keyword>
<evidence type="ECO:0000256" key="5">
    <source>
        <dbReference type="ARBA" id="ARBA00023163"/>
    </source>
</evidence>